<accession>A0A9D4DX06</accession>
<feature type="non-terminal residue" evidence="1">
    <location>
        <position position="57"/>
    </location>
</feature>
<reference evidence="1" key="1">
    <citation type="journal article" date="2019" name="bioRxiv">
        <title>The Genome of the Zebra Mussel, Dreissena polymorpha: A Resource for Invasive Species Research.</title>
        <authorList>
            <person name="McCartney M.A."/>
            <person name="Auch B."/>
            <person name="Kono T."/>
            <person name="Mallez S."/>
            <person name="Zhang Y."/>
            <person name="Obille A."/>
            <person name="Becker A."/>
            <person name="Abrahante J.E."/>
            <person name="Garbe J."/>
            <person name="Badalamenti J.P."/>
            <person name="Herman A."/>
            <person name="Mangelson H."/>
            <person name="Liachko I."/>
            <person name="Sullivan S."/>
            <person name="Sone E.D."/>
            <person name="Koren S."/>
            <person name="Silverstein K.A.T."/>
            <person name="Beckman K.B."/>
            <person name="Gohl D.M."/>
        </authorList>
    </citation>
    <scope>NUCLEOTIDE SEQUENCE</scope>
    <source>
        <strain evidence="1">Duluth1</strain>
        <tissue evidence="1">Whole animal</tissue>
    </source>
</reference>
<dbReference type="AlphaFoldDB" id="A0A9D4DX06"/>
<keyword evidence="2" id="KW-1185">Reference proteome</keyword>
<reference evidence="1" key="2">
    <citation type="submission" date="2020-11" db="EMBL/GenBank/DDBJ databases">
        <authorList>
            <person name="McCartney M.A."/>
            <person name="Auch B."/>
            <person name="Kono T."/>
            <person name="Mallez S."/>
            <person name="Becker A."/>
            <person name="Gohl D.M."/>
            <person name="Silverstein K.A.T."/>
            <person name="Koren S."/>
            <person name="Bechman K.B."/>
            <person name="Herman A."/>
            <person name="Abrahante J.E."/>
            <person name="Garbe J."/>
        </authorList>
    </citation>
    <scope>NUCLEOTIDE SEQUENCE</scope>
    <source>
        <strain evidence="1">Duluth1</strain>
        <tissue evidence="1">Whole animal</tissue>
    </source>
</reference>
<dbReference type="EMBL" id="JAIWYP010000009">
    <property type="protein sequence ID" value="KAH3769617.1"/>
    <property type="molecule type" value="Genomic_DNA"/>
</dbReference>
<evidence type="ECO:0000313" key="1">
    <source>
        <dbReference type="EMBL" id="KAH3769617.1"/>
    </source>
</evidence>
<dbReference type="Proteomes" id="UP000828390">
    <property type="component" value="Unassembled WGS sequence"/>
</dbReference>
<evidence type="ECO:0000313" key="2">
    <source>
        <dbReference type="Proteomes" id="UP000828390"/>
    </source>
</evidence>
<comment type="caution">
    <text evidence="1">The sequence shown here is derived from an EMBL/GenBank/DDBJ whole genome shotgun (WGS) entry which is preliminary data.</text>
</comment>
<protein>
    <submittedName>
        <fullName evidence="1">Uncharacterized protein</fullName>
    </submittedName>
</protein>
<proteinExistence type="predicted"/>
<organism evidence="1 2">
    <name type="scientific">Dreissena polymorpha</name>
    <name type="common">Zebra mussel</name>
    <name type="synonym">Mytilus polymorpha</name>
    <dbReference type="NCBI Taxonomy" id="45954"/>
    <lineage>
        <taxon>Eukaryota</taxon>
        <taxon>Metazoa</taxon>
        <taxon>Spiralia</taxon>
        <taxon>Lophotrochozoa</taxon>
        <taxon>Mollusca</taxon>
        <taxon>Bivalvia</taxon>
        <taxon>Autobranchia</taxon>
        <taxon>Heteroconchia</taxon>
        <taxon>Euheterodonta</taxon>
        <taxon>Imparidentia</taxon>
        <taxon>Neoheterodontei</taxon>
        <taxon>Myida</taxon>
        <taxon>Dreissenoidea</taxon>
        <taxon>Dreissenidae</taxon>
        <taxon>Dreissena</taxon>
    </lineage>
</organism>
<name>A0A9D4DX06_DREPO</name>
<sequence>MRQYDDDNETVRQYDGDSAIVRWRQCDNTMTTVRQHDSLNDVKLRSDRKLILFVAPI</sequence>
<gene>
    <name evidence="1" type="ORF">DPMN_170890</name>
</gene>